<dbReference type="PANTHER" id="PTHR19328:SF75">
    <property type="entry name" value="ALDOSE SUGAR DEHYDROGENASE YLII"/>
    <property type="match status" value="1"/>
</dbReference>
<dbReference type="InterPro" id="IPR009056">
    <property type="entry name" value="Cyt_c-like_dom"/>
</dbReference>
<dbReference type="Gene3D" id="1.10.760.10">
    <property type="entry name" value="Cytochrome c-like domain"/>
    <property type="match status" value="1"/>
</dbReference>
<dbReference type="InterPro" id="IPR036909">
    <property type="entry name" value="Cyt_c-like_dom_sf"/>
</dbReference>
<dbReference type="EC" id="1.1.5.-" evidence="6"/>
<reference evidence="6 7" key="1">
    <citation type="submission" date="2018-06" db="EMBL/GenBank/DDBJ databases">
        <title>Draft Genome Sequence of a Novel Marine Bacterium Related to the Verrucomicrobia.</title>
        <authorList>
            <person name="Vosseberg J."/>
            <person name="Martijn J."/>
            <person name="Ettema T.J.G."/>
        </authorList>
    </citation>
    <scope>NUCLEOTIDE SEQUENCE [LARGE SCALE GENOMIC DNA]</scope>
    <source>
        <strain evidence="6">TARA_B100001123</strain>
    </source>
</reference>
<dbReference type="SUPFAM" id="SSF50952">
    <property type="entry name" value="Soluble quinoprotein glucose dehydrogenase"/>
    <property type="match status" value="1"/>
</dbReference>
<evidence type="ECO:0000259" key="5">
    <source>
        <dbReference type="PROSITE" id="PS51007"/>
    </source>
</evidence>
<dbReference type="Pfam" id="PF07995">
    <property type="entry name" value="GSDH"/>
    <property type="match status" value="1"/>
</dbReference>
<feature type="domain" description="Cytochrome c" evidence="5">
    <location>
        <begin position="50"/>
        <end position="129"/>
    </location>
</feature>
<keyword evidence="6" id="KW-0560">Oxidoreductase</keyword>
<evidence type="ECO:0000313" key="6">
    <source>
        <dbReference type="EMBL" id="AWT59289.1"/>
    </source>
</evidence>
<evidence type="ECO:0000313" key="7">
    <source>
        <dbReference type="Proteomes" id="UP000247465"/>
    </source>
</evidence>
<dbReference type="GO" id="GO:0009055">
    <property type="term" value="F:electron transfer activity"/>
    <property type="evidence" value="ECO:0007669"/>
    <property type="project" value="InterPro"/>
</dbReference>
<name>A0A2Z4ABE7_9BACT</name>
<organism evidence="6 7">
    <name type="scientific">Candidatus Moanibacter tarae</name>
    <dbReference type="NCBI Taxonomy" id="2200854"/>
    <lineage>
        <taxon>Bacteria</taxon>
        <taxon>Pseudomonadati</taxon>
        <taxon>Verrucomicrobiota</taxon>
        <taxon>Opitutia</taxon>
        <taxon>Puniceicoccales</taxon>
        <taxon>Puniceicoccales incertae sedis</taxon>
        <taxon>Candidatus Moanibacter</taxon>
    </lineage>
</organism>
<gene>
    <name evidence="6" type="primary">yliI</name>
    <name evidence="6" type="ORF">DF168_00471</name>
</gene>
<sequence length="507" mass="56991">MHQNESASFSASELGWVLHFQLRFTVRSLASICFLSTLSIFPPLSIAAEGNLYDGGEIYESHCMRCHGVNLGGGYAKSLVDGIWQFGKNSWNIRQSIRFGITDLGMPPFENILSREEIGAVVDFLRAKEEAAGVERPHPHPTLYTQNYKLKVEILTEELEIPWSVDFIDSERLIVTEKPGTLRIFHGAKLLPDAVAGTPAVLYWGQGGLMDVAVDPEYSENGWIYLSYTHQLRDIQMDQTSPLSMTRIVRGRLHQNVWKDEEVLYEAPHDSYTTGRVHYGSRIVFDPEGHLYFSVGDRGEPEQAQELDRPNGKVHRIQRDGGIPLDNPFVHLKGALPSIYSYGHRNPQGLAIHPETGRVWNTEHGPLGGDELNVICPGCNYGWPDISYGRNYDGTIITENTSRPEMEQPVIYWSPSIAVCGLDFYRGDLFPKWNGKLLAGALKYEEIQLLTIENDRVMHREVIFKNLGRVRDVAIGPDGAIYVVLNGPDVLLRLTPDTPIPEGHFPD</sequence>
<dbReference type="Pfam" id="PF13442">
    <property type="entry name" value="Cytochrome_CBB3"/>
    <property type="match status" value="1"/>
</dbReference>
<dbReference type="PROSITE" id="PS51007">
    <property type="entry name" value="CYTC"/>
    <property type="match status" value="1"/>
</dbReference>
<keyword evidence="2 4" id="KW-0479">Metal-binding</keyword>
<dbReference type="GO" id="GO:0046872">
    <property type="term" value="F:metal ion binding"/>
    <property type="evidence" value="ECO:0007669"/>
    <property type="project" value="UniProtKB-KW"/>
</dbReference>
<keyword evidence="3 4" id="KW-0408">Iron</keyword>
<dbReference type="Gene3D" id="2.120.10.30">
    <property type="entry name" value="TolB, C-terminal domain"/>
    <property type="match status" value="1"/>
</dbReference>
<dbReference type="InterPro" id="IPR011041">
    <property type="entry name" value="Quinoprot_gluc/sorb_DH_b-prop"/>
</dbReference>
<dbReference type="Proteomes" id="UP000247465">
    <property type="component" value="Chromosome"/>
</dbReference>
<dbReference type="AlphaFoldDB" id="A0A2Z4ABE7"/>
<keyword evidence="1 4" id="KW-0349">Heme</keyword>
<evidence type="ECO:0000256" key="3">
    <source>
        <dbReference type="ARBA" id="ARBA00023004"/>
    </source>
</evidence>
<dbReference type="GO" id="GO:0020037">
    <property type="term" value="F:heme binding"/>
    <property type="evidence" value="ECO:0007669"/>
    <property type="project" value="InterPro"/>
</dbReference>
<dbReference type="PANTHER" id="PTHR19328">
    <property type="entry name" value="HEDGEHOG-INTERACTING PROTEIN"/>
    <property type="match status" value="1"/>
</dbReference>
<dbReference type="EMBL" id="CP029803">
    <property type="protein sequence ID" value="AWT59289.1"/>
    <property type="molecule type" value="Genomic_DNA"/>
</dbReference>
<evidence type="ECO:0000256" key="1">
    <source>
        <dbReference type="ARBA" id="ARBA00022617"/>
    </source>
</evidence>
<dbReference type="GO" id="GO:0016491">
    <property type="term" value="F:oxidoreductase activity"/>
    <property type="evidence" value="ECO:0007669"/>
    <property type="project" value="UniProtKB-KW"/>
</dbReference>
<evidence type="ECO:0000256" key="2">
    <source>
        <dbReference type="ARBA" id="ARBA00022723"/>
    </source>
</evidence>
<dbReference type="KEGG" id="mtar:DF168_00471"/>
<dbReference type="InterPro" id="IPR012938">
    <property type="entry name" value="Glc/Sorbosone_DH"/>
</dbReference>
<evidence type="ECO:0000256" key="4">
    <source>
        <dbReference type="PROSITE-ProRule" id="PRU00433"/>
    </source>
</evidence>
<dbReference type="InterPro" id="IPR011042">
    <property type="entry name" value="6-blade_b-propeller_TolB-like"/>
</dbReference>
<accession>A0A2Z4ABE7</accession>
<proteinExistence type="predicted"/>
<dbReference type="SUPFAM" id="SSF46626">
    <property type="entry name" value="Cytochrome c"/>
    <property type="match status" value="1"/>
</dbReference>
<protein>
    <submittedName>
        <fullName evidence="6">Aldose sugar dehydrogenase YliI</fullName>
        <ecNumber evidence="6">1.1.5.-</ecNumber>
    </submittedName>
</protein>